<dbReference type="PROSITE" id="PS51257">
    <property type="entry name" value="PROKAR_LIPOPROTEIN"/>
    <property type="match status" value="1"/>
</dbReference>
<dbReference type="RefSeq" id="WP_336404951.1">
    <property type="nucleotide sequence ID" value="NZ_JBAPLU010000014.1"/>
</dbReference>
<reference evidence="1 2" key="1">
    <citation type="submission" date="2024-03" db="EMBL/GenBank/DDBJ databases">
        <title>Draft genome sequence of Klenkia sp. LSe6-5.</title>
        <authorList>
            <person name="Duangmal K."/>
            <person name="Chantavorakit T."/>
        </authorList>
    </citation>
    <scope>NUCLEOTIDE SEQUENCE [LARGE SCALE GENOMIC DNA]</scope>
    <source>
        <strain evidence="1 2">LSe6-5</strain>
    </source>
</reference>
<gene>
    <name evidence="1" type="ORF">TEK04_13940</name>
</gene>
<proteinExistence type="predicted"/>
<accession>A0ABU8DVF3</accession>
<protein>
    <recommendedName>
        <fullName evidence="3">PASTA domain-containing protein</fullName>
    </recommendedName>
</protein>
<sequence>MTRLRVIGLALTTGVLLGTTACGGDGVTDAVRQAAAEAEPTVPIEDMTTEELLESDLGEGAYEEDGVLYFPAVFGIPELTMPDGAAITNVSYDINPGFYIQEVSADDLYDSVEEQLTAAGFAISRNDINGQLFMNAERPGSGPVTVAPIGEDIISIGASVPQ</sequence>
<dbReference type="Proteomes" id="UP001361570">
    <property type="component" value="Unassembled WGS sequence"/>
</dbReference>
<dbReference type="EMBL" id="JBAPLU010000014">
    <property type="protein sequence ID" value="MEI4272826.1"/>
    <property type="molecule type" value="Genomic_DNA"/>
</dbReference>
<evidence type="ECO:0000313" key="1">
    <source>
        <dbReference type="EMBL" id="MEI4272826.1"/>
    </source>
</evidence>
<evidence type="ECO:0008006" key="3">
    <source>
        <dbReference type="Google" id="ProtNLM"/>
    </source>
</evidence>
<name>A0ABU8DVF3_9ACTN</name>
<keyword evidence="2" id="KW-1185">Reference proteome</keyword>
<organism evidence="1 2">
    <name type="scientific">Klenkia sesuvii</name>
    <dbReference type="NCBI Taxonomy" id="3103137"/>
    <lineage>
        <taxon>Bacteria</taxon>
        <taxon>Bacillati</taxon>
        <taxon>Actinomycetota</taxon>
        <taxon>Actinomycetes</taxon>
        <taxon>Geodermatophilales</taxon>
        <taxon>Geodermatophilaceae</taxon>
        <taxon>Klenkia</taxon>
    </lineage>
</organism>
<evidence type="ECO:0000313" key="2">
    <source>
        <dbReference type="Proteomes" id="UP001361570"/>
    </source>
</evidence>
<comment type="caution">
    <text evidence="1">The sequence shown here is derived from an EMBL/GenBank/DDBJ whole genome shotgun (WGS) entry which is preliminary data.</text>
</comment>